<keyword evidence="8" id="KW-1185">Reference proteome</keyword>
<keyword evidence="5" id="KW-0464">Manganese</keyword>
<evidence type="ECO:0000256" key="2">
    <source>
        <dbReference type="ARBA" id="ARBA00022438"/>
    </source>
</evidence>
<dbReference type="Pfam" id="PF00883">
    <property type="entry name" value="Peptidase_M17"/>
    <property type="match status" value="1"/>
</dbReference>
<organism evidence="7 8">
    <name type="scientific">Iodidimonas nitroreducens</name>
    <dbReference type="NCBI Taxonomy" id="1236968"/>
    <lineage>
        <taxon>Bacteria</taxon>
        <taxon>Pseudomonadati</taxon>
        <taxon>Pseudomonadota</taxon>
        <taxon>Alphaproteobacteria</taxon>
        <taxon>Iodidimonadales</taxon>
        <taxon>Iodidimonadaceae</taxon>
        <taxon>Iodidimonas</taxon>
    </lineage>
</organism>
<evidence type="ECO:0000259" key="6">
    <source>
        <dbReference type="Pfam" id="PF00883"/>
    </source>
</evidence>
<dbReference type="AlphaFoldDB" id="A0A5A7N549"/>
<proteinExistence type="inferred from homology"/>
<reference evidence="7 8" key="1">
    <citation type="submission" date="2019-09" db="EMBL/GenBank/DDBJ databases">
        <title>NBRP : Genome information of microbial organism related human and environment.</title>
        <authorList>
            <person name="Hattori M."/>
            <person name="Oshima K."/>
            <person name="Inaba H."/>
            <person name="Suda W."/>
            <person name="Sakamoto M."/>
            <person name="Iino T."/>
            <person name="Kitahara M."/>
            <person name="Oshida Y."/>
            <person name="Iida T."/>
            <person name="Kudo T."/>
            <person name="Itoh T."/>
            <person name="Ohkuma M."/>
        </authorList>
    </citation>
    <scope>NUCLEOTIDE SEQUENCE [LARGE SCALE GENOMIC DNA]</scope>
    <source>
        <strain evidence="7 8">Q-1</strain>
    </source>
</reference>
<evidence type="ECO:0000256" key="1">
    <source>
        <dbReference type="ARBA" id="ARBA00009528"/>
    </source>
</evidence>
<protein>
    <recommendedName>
        <fullName evidence="6">Cytosol aminopeptidase domain-containing protein</fullName>
    </recommendedName>
</protein>
<dbReference type="InterPro" id="IPR000819">
    <property type="entry name" value="Peptidase_M17_C"/>
</dbReference>
<dbReference type="GO" id="GO:0070006">
    <property type="term" value="F:metalloaminopeptidase activity"/>
    <property type="evidence" value="ECO:0007669"/>
    <property type="project" value="InterPro"/>
</dbReference>
<name>A0A5A7N549_9PROT</name>
<feature type="domain" description="Cytosol aminopeptidase" evidence="6">
    <location>
        <begin position="17"/>
        <end position="131"/>
    </location>
</feature>
<dbReference type="GO" id="GO:0030145">
    <property type="term" value="F:manganese ion binding"/>
    <property type="evidence" value="ECO:0007669"/>
    <property type="project" value="InterPro"/>
</dbReference>
<evidence type="ECO:0000256" key="3">
    <source>
        <dbReference type="ARBA" id="ARBA00022670"/>
    </source>
</evidence>
<evidence type="ECO:0000256" key="4">
    <source>
        <dbReference type="ARBA" id="ARBA00022801"/>
    </source>
</evidence>
<dbReference type="GO" id="GO:0005737">
    <property type="term" value="C:cytoplasm"/>
    <property type="evidence" value="ECO:0007669"/>
    <property type="project" value="InterPro"/>
</dbReference>
<dbReference type="Proteomes" id="UP000324996">
    <property type="component" value="Unassembled WGS sequence"/>
</dbReference>
<dbReference type="InterPro" id="IPR011356">
    <property type="entry name" value="Leucine_aapep/pepB"/>
</dbReference>
<dbReference type="Gene3D" id="3.40.630.10">
    <property type="entry name" value="Zn peptidases"/>
    <property type="match status" value="1"/>
</dbReference>
<evidence type="ECO:0000313" key="7">
    <source>
        <dbReference type="EMBL" id="GER02894.1"/>
    </source>
</evidence>
<comment type="similarity">
    <text evidence="1">Belongs to the peptidase M17 family.</text>
</comment>
<comment type="caution">
    <text evidence="7">The sequence shown here is derived from an EMBL/GenBank/DDBJ whole genome shotgun (WGS) entry which is preliminary data.</text>
</comment>
<evidence type="ECO:0000256" key="5">
    <source>
        <dbReference type="ARBA" id="ARBA00023211"/>
    </source>
</evidence>
<keyword evidence="4" id="KW-0378">Hydrolase</keyword>
<keyword evidence="2" id="KW-0031">Aminopeptidase</keyword>
<dbReference type="PANTHER" id="PTHR11963:SF23">
    <property type="entry name" value="CYTOSOL AMINOPEPTIDASE"/>
    <property type="match status" value="1"/>
</dbReference>
<sequence>MVHSGSLQTHFHDRSGNLTGAIIISLGHEYAGYFTADEGLSAALYKAGDQSGDKVWRMPLADEYDKLINCDIADMKNVGGRAAGSITAAQFLKRFSNDVPWVHIDVAGMVWSDKEHDLYEKGATGFGVRLLDRYVRDHKG</sequence>
<evidence type="ECO:0000313" key="8">
    <source>
        <dbReference type="Proteomes" id="UP000324996"/>
    </source>
</evidence>
<dbReference type="SUPFAM" id="SSF53187">
    <property type="entry name" value="Zn-dependent exopeptidases"/>
    <property type="match status" value="1"/>
</dbReference>
<dbReference type="EMBL" id="BKCN01000002">
    <property type="protein sequence ID" value="GER02894.1"/>
    <property type="molecule type" value="Genomic_DNA"/>
</dbReference>
<dbReference type="GO" id="GO:0006508">
    <property type="term" value="P:proteolysis"/>
    <property type="evidence" value="ECO:0007669"/>
    <property type="project" value="UniProtKB-KW"/>
</dbReference>
<keyword evidence="3" id="KW-0645">Protease</keyword>
<gene>
    <name evidence="7" type="ORF">JCM17846_05760</name>
</gene>
<accession>A0A5A7N549</accession>
<dbReference type="PANTHER" id="PTHR11963">
    <property type="entry name" value="LEUCINE AMINOPEPTIDASE-RELATED"/>
    <property type="match status" value="1"/>
</dbReference>